<dbReference type="GO" id="GO:0016787">
    <property type="term" value="F:hydrolase activity"/>
    <property type="evidence" value="ECO:0007669"/>
    <property type="project" value="UniProtKB-KW"/>
</dbReference>
<gene>
    <name evidence="8" type="ORF">PYTT_0284</name>
</gene>
<dbReference type="Proteomes" id="UP000176204">
    <property type="component" value="Chromosome I"/>
</dbReference>
<keyword evidence="5" id="KW-0067">ATP-binding</keyword>
<keyword evidence="9" id="KW-1185">Reference proteome</keyword>
<dbReference type="RefSeq" id="WP_067772663.1">
    <property type="nucleotide sequence ID" value="NZ_LIGX01000002.1"/>
</dbReference>
<dbReference type="PANTHER" id="PTHR43519:SF1">
    <property type="entry name" value="ATP-DEPENDENT RNA HELICASE HRPB"/>
    <property type="match status" value="1"/>
</dbReference>
<dbReference type="InterPro" id="IPR013689">
    <property type="entry name" value="RNA_helicase_ATP-dep_HrpB_C"/>
</dbReference>
<dbReference type="GO" id="GO:0003676">
    <property type="term" value="F:nucleic acid binding"/>
    <property type="evidence" value="ECO:0007669"/>
    <property type="project" value="InterPro"/>
</dbReference>
<dbReference type="Pfam" id="PF04408">
    <property type="entry name" value="WHD_HA2"/>
    <property type="match status" value="1"/>
</dbReference>
<dbReference type="InterPro" id="IPR001650">
    <property type="entry name" value="Helicase_C-like"/>
</dbReference>
<dbReference type="PANTHER" id="PTHR43519">
    <property type="entry name" value="ATP-DEPENDENT RNA HELICASE HRPB"/>
    <property type="match status" value="1"/>
</dbReference>
<dbReference type="EMBL" id="LT629973">
    <property type="protein sequence ID" value="SEH72929.1"/>
    <property type="molecule type" value="Genomic_DNA"/>
</dbReference>
<dbReference type="InterPro" id="IPR007502">
    <property type="entry name" value="Helicase-assoc_dom"/>
</dbReference>
<feature type="domain" description="Helicase ATP-binding" evidence="6">
    <location>
        <begin position="13"/>
        <end position="177"/>
    </location>
</feature>
<dbReference type="InterPro" id="IPR011545">
    <property type="entry name" value="DEAD/DEAH_box_helicase_dom"/>
</dbReference>
<dbReference type="CDD" id="cd17990">
    <property type="entry name" value="DEXHc_HrpB"/>
    <property type="match status" value="1"/>
</dbReference>
<dbReference type="PROSITE" id="PS51192">
    <property type="entry name" value="HELICASE_ATP_BIND_1"/>
    <property type="match status" value="1"/>
</dbReference>
<dbReference type="Pfam" id="PF00270">
    <property type="entry name" value="DEAD"/>
    <property type="match status" value="1"/>
</dbReference>
<dbReference type="SMART" id="SM00487">
    <property type="entry name" value="DEXDc"/>
    <property type="match status" value="1"/>
</dbReference>
<evidence type="ECO:0000259" key="7">
    <source>
        <dbReference type="PROSITE" id="PS51194"/>
    </source>
</evidence>
<dbReference type="InterPro" id="IPR002464">
    <property type="entry name" value="DNA/RNA_helicase_DEAH_CS"/>
</dbReference>
<dbReference type="SMART" id="SM00847">
    <property type="entry name" value="HA2"/>
    <property type="match status" value="1"/>
</dbReference>
<dbReference type="InterPro" id="IPR014001">
    <property type="entry name" value="Helicase_ATP-bd"/>
</dbReference>
<dbReference type="InterPro" id="IPR010225">
    <property type="entry name" value="HrpB"/>
</dbReference>
<dbReference type="InterPro" id="IPR027417">
    <property type="entry name" value="P-loop_NTPase"/>
</dbReference>
<evidence type="ECO:0000256" key="1">
    <source>
        <dbReference type="ARBA" id="ARBA00012552"/>
    </source>
</evidence>
<dbReference type="SUPFAM" id="SSF52540">
    <property type="entry name" value="P-loop containing nucleoside triphosphate hydrolases"/>
    <property type="match status" value="1"/>
</dbReference>
<keyword evidence="3" id="KW-0378">Hydrolase</keyword>
<dbReference type="Pfam" id="PF08482">
    <property type="entry name" value="HrpB_C"/>
    <property type="match status" value="1"/>
</dbReference>
<dbReference type="CDD" id="cd18791">
    <property type="entry name" value="SF2_C_RHA"/>
    <property type="match status" value="1"/>
</dbReference>
<accession>A0A1H6KH44</accession>
<dbReference type="OrthoDB" id="9808833at2"/>
<dbReference type="Gene3D" id="1.20.120.1080">
    <property type="match status" value="1"/>
</dbReference>
<reference evidence="9" key="1">
    <citation type="submission" date="2016-09" db="EMBL/GenBank/DDBJ databases">
        <authorList>
            <person name="Koehorst J."/>
        </authorList>
    </citation>
    <scope>NUCLEOTIDE SEQUENCE [LARGE SCALE GENOMIC DNA]</scope>
</reference>
<dbReference type="PROSITE" id="PS51194">
    <property type="entry name" value="HELICASE_CTER"/>
    <property type="match status" value="1"/>
</dbReference>
<evidence type="ECO:0000313" key="9">
    <source>
        <dbReference type="Proteomes" id="UP000176204"/>
    </source>
</evidence>
<evidence type="ECO:0000256" key="2">
    <source>
        <dbReference type="ARBA" id="ARBA00022741"/>
    </source>
</evidence>
<dbReference type="Gene3D" id="3.40.50.300">
    <property type="entry name" value="P-loop containing nucleotide triphosphate hydrolases"/>
    <property type="match status" value="2"/>
</dbReference>
<dbReference type="KEGG" id="agl:PYTT_0284"/>
<sequence>MLPIDDIRPDFLSAASSPGARILLSAPTGSGKSTRIPGMMLEAGWGERGTVLVVQPRRLAARLLAGYVARQYPCPLGQEVGYAVRFDSRQSSKTRILFVTDGILERRLTDDPELRGISAVIFDEIHERRLSGDLCLARVLDLTRTVRPDLGLVVMSATLDIDQLHAYLGPETAILRAHGKMYPVETEYMPPRPVRDSRGIMAPPPVWQQCADALRSLIRHENCGDILIFLPGAYEIRRTAELLEHASWLKDRDIYPLHGQLSPEAQNKAVECGTRPRVIISTNIAETSLTIEGVRSVIDSGTAREACWDPRRGISTLHIVPISQAQAEQRKGRAGRLSPGYCIRLWSEADHARRAPFPSPEVHRADISAAYLNLLAWGQKGREGMETFHWLDAPSAEESERAWQLLEDLGAVTPEGTLSSIGRRMLAYPLAPVLARLMIAGEDENCQPEMAAIAALIQGENILLGGEPHDSLKEPDDYTDFQAEWRAVEKARALSFDPSACNKWGIMARAAREIDRAWEQLLRGREGTPPPAPDFHRARQGITRALVESFADRIAARNGIAANTARLTRKRSGKIASGSVALKGQLFVAAEVAEIGGRGVETKIGRCTLITIDDLKTATGSLIEETAAAYDKQRKRVFRHLLTRYRDLILEDREKGDADPEQAAPLLTEQVVAGTLSLDHWDGHVEQWIRRLNGLRQWMPELELPSFDTEDRLVAIAMICEGAIGYKDIKERQVMPVLREWLSPWQREALDRYAPTSLQLSNGQNVKLRYREDSTPVFGLKAQLLFGVRETPVIAQGKIKVLAEILAPNQRPWQITDNLAGFWKTGYPQMKKDLAGRYPRQKWPDDV</sequence>
<name>A0A1H6KH44_9BACT</name>
<evidence type="ECO:0000256" key="4">
    <source>
        <dbReference type="ARBA" id="ARBA00022806"/>
    </source>
</evidence>
<proteinExistence type="predicted"/>
<dbReference type="STRING" id="1679444.PYTT_0284"/>
<evidence type="ECO:0000313" key="8">
    <source>
        <dbReference type="EMBL" id="SEH72929.1"/>
    </source>
</evidence>
<dbReference type="EC" id="3.6.4.13" evidence="1"/>
<dbReference type="GO" id="GO:0003724">
    <property type="term" value="F:RNA helicase activity"/>
    <property type="evidence" value="ECO:0007669"/>
    <property type="project" value="UniProtKB-EC"/>
</dbReference>
<evidence type="ECO:0000256" key="3">
    <source>
        <dbReference type="ARBA" id="ARBA00022801"/>
    </source>
</evidence>
<keyword evidence="2" id="KW-0547">Nucleotide-binding</keyword>
<organism evidence="8 9">
    <name type="scientific">Akkermansia glycaniphila</name>
    <dbReference type="NCBI Taxonomy" id="1679444"/>
    <lineage>
        <taxon>Bacteria</taxon>
        <taxon>Pseudomonadati</taxon>
        <taxon>Verrucomicrobiota</taxon>
        <taxon>Verrucomicrobiia</taxon>
        <taxon>Verrucomicrobiales</taxon>
        <taxon>Akkermansiaceae</taxon>
        <taxon>Akkermansia</taxon>
    </lineage>
</organism>
<dbReference type="InterPro" id="IPR048333">
    <property type="entry name" value="HA2_WH"/>
</dbReference>
<dbReference type="AlphaFoldDB" id="A0A1H6KH44"/>
<dbReference type="PIRSF" id="PIRSF005496">
    <property type="entry name" value="ATP_hel_hrpB"/>
    <property type="match status" value="1"/>
</dbReference>
<dbReference type="Pfam" id="PF00271">
    <property type="entry name" value="Helicase_C"/>
    <property type="match status" value="1"/>
</dbReference>
<feature type="domain" description="Helicase C-terminal" evidence="7">
    <location>
        <begin position="212"/>
        <end position="378"/>
    </location>
</feature>
<protein>
    <recommendedName>
        <fullName evidence="1">RNA helicase</fullName>
        <ecNumber evidence="1">3.6.4.13</ecNumber>
    </recommendedName>
</protein>
<evidence type="ECO:0000259" key="6">
    <source>
        <dbReference type="PROSITE" id="PS51192"/>
    </source>
</evidence>
<dbReference type="PROSITE" id="PS00690">
    <property type="entry name" value="DEAH_ATP_HELICASE"/>
    <property type="match status" value="1"/>
</dbReference>
<dbReference type="InterPro" id="IPR049614">
    <property type="entry name" value="HrpB_DEXH"/>
</dbReference>
<evidence type="ECO:0000256" key="5">
    <source>
        <dbReference type="ARBA" id="ARBA00022840"/>
    </source>
</evidence>
<keyword evidence="4 8" id="KW-0347">Helicase</keyword>
<dbReference type="NCBIfam" id="TIGR01970">
    <property type="entry name" value="DEAH_box_HrpB"/>
    <property type="match status" value="1"/>
</dbReference>
<dbReference type="GO" id="GO:0005524">
    <property type="term" value="F:ATP binding"/>
    <property type="evidence" value="ECO:0007669"/>
    <property type="project" value="UniProtKB-KW"/>
</dbReference>
<dbReference type="SMART" id="SM00490">
    <property type="entry name" value="HELICc"/>
    <property type="match status" value="1"/>
</dbReference>